<dbReference type="RefSeq" id="WP_345134856.1">
    <property type="nucleotide sequence ID" value="NZ_BAABAT010000029.1"/>
</dbReference>
<comment type="caution">
    <text evidence="2">The sequence shown here is derived from an EMBL/GenBank/DDBJ whole genome shotgun (WGS) entry which is preliminary data.</text>
</comment>
<evidence type="ECO:0000313" key="2">
    <source>
        <dbReference type="EMBL" id="GAA4257899.1"/>
    </source>
</evidence>
<dbReference type="EMBL" id="BAABAT010000029">
    <property type="protein sequence ID" value="GAA4257899.1"/>
    <property type="molecule type" value="Genomic_DNA"/>
</dbReference>
<keyword evidence="1" id="KW-0812">Transmembrane</keyword>
<keyword evidence="1" id="KW-1133">Transmembrane helix</keyword>
<organism evidence="2 3">
    <name type="scientific">Dactylosporangium darangshiense</name>
    <dbReference type="NCBI Taxonomy" id="579108"/>
    <lineage>
        <taxon>Bacteria</taxon>
        <taxon>Bacillati</taxon>
        <taxon>Actinomycetota</taxon>
        <taxon>Actinomycetes</taxon>
        <taxon>Micromonosporales</taxon>
        <taxon>Micromonosporaceae</taxon>
        <taxon>Dactylosporangium</taxon>
    </lineage>
</organism>
<evidence type="ECO:0000313" key="3">
    <source>
        <dbReference type="Proteomes" id="UP001500620"/>
    </source>
</evidence>
<keyword evidence="3" id="KW-1185">Reference proteome</keyword>
<gene>
    <name evidence="2" type="ORF">GCM10022255_076490</name>
</gene>
<accession>A0ABP8DJX7</accession>
<dbReference type="Proteomes" id="UP001500620">
    <property type="component" value="Unassembled WGS sequence"/>
</dbReference>
<name>A0ABP8DJX7_9ACTN</name>
<reference evidence="3" key="1">
    <citation type="journal article" date="2019" name="Int. J. Syst. Evol. Microbiol.">
        <title>The Global Catalogue of Microorganisms (GCM) 10K type strain sequencing project: providing services to taxonomists for standard genome sequencing and annotation.</title>
        <authorList>
            <consortium name="The Broad Institute Genomics Platform"/>
            <consortium name="The Broad Institute Genome Sequencing Center for Infectious Disease"/>
            <person name="Wu L."/>
            <person name="Ma J."/>
        </authorList>
    </citation>
    <scope>NUCLEOTIDE SEQUENCE [LARGE SCALE GENOMIC DNA]</scope>
    <source>
        <strain evidence="3">JCM 17441</strain>
    </source>
</reference>
<proteinExistence type="predicted"/>
<evidence type="ECO:0000256" key="1">
    <source>
        <dbReference type="SAM" id="Phobius"/>
    </source>
</evidence>
<sequence>MTPFDEDDAGGDLRALMLAVEVPDSGADVQRAITTGRRARRRTAVMSAATAVVVLAAVGTFVAFGPMRAGPPNAPAASATPAAPLAAAICSPTALDLPPGSADASTTTIDPAGRIVGGYVDEQQPKPIVWRDGRPELVPGVTGVVTDVASDGTAVGYAVSDQHNAVGWVVRGGKATNLAVPPGYQFATPLAINANGMIVGAASTAAAASSVPAAWSVDGTVHLLTVPSGVGDASKASTARDVADDGTVVGEARGVAMMWRPDGTPHVLPAAPHGYDGQAMGIAGHYAYGVSSYAAVRWDLRTDAVAVMRLEGVTNVRAGTASGLALITGDGLGRTVLQAEDGNSIHLNGPNNEFASAAAVSSDGSTIAGTFVVGDVNHPVVWHCG</sequence>
<protein>
    <submittedName>
        <fullName evidence="2">Uncharacterized protein</fullName>
    </submittedName>
</protein>
<keyword evidence="1" id="KW-0472">Membrane</keyword>
<feature type="transmembrane region" description="Helical" evidence="1">
    <location>
        <begin position="44"/>
        <end position="64"/>
    </location>
</feature>